<accession>A0A917GNY6</accession>
<dbReference type="OrthoDB" id="9775594at2"/>
<dbReference type="Gene3D" id="3.40.50.1980">
    <property type="entry name" value="Nitrogenase molybdenum iron protein domain"/>
    <property type="match status" value="2"/>
</dbReference>
<evidence type="ECO:0000313" key="3">
    <source>
        <dbReference type="Proteomes" id="UP000627715"/>
    </source>
</evidence>
<reference evidence="2" key="2">
    <citation type="submission" date="2020-09" db="EMBL/GenBank/DDBJ databases">
        <authorList>
            <person name="Sun Q."/>
            <person name="Zhou Y."/>
        </authorList>
    </citation>
    <scope>NUCLEOTIDE SEQUENCE</scope>
    <source>
        <strain evidence="2">CGMCC 1.15425</strain>
    </source>
</reference>
<sequence>MQYERFAVFKHYGRFIQQFIVSALSALPLVVATALVATALMATTSVALASQTVTDVRGRTVEVPDAASRIAIDDGRFLIALSLIHEDPVSILAAWAHDANRLGADVYADWQEKYPALDDLPRIASSAGAFNVESILAAAPDVMVVSSGAGPSEAQVQQLEMGGVPVVYIDFFTAPFENLETSLMLLATMTNREDEAESFLAFRRARLDEIQTRVASLSEEDRPTVFLEPHAGMSSDCCNSPGRGNMGDFIEFVGGHNIGADVISQAFGQLNLEYVIASDPDVYIATGGPHLERAGGLVLGSRYSESEARQSLVGVSERTGISFLTSVSKGRVHGFSHQLINSPLDVVAIEAFATWIHPELFADIDVAATLEAINTRYLQVPYRGTYWVDIKPN</sequence>
<keyword evidence="3" id="KW-1185">Reference proteome</keyword>
<dbReference type="RefSeq" id="WP_082866690.1">
    <property type="nucleotide sequence ID" value="NZ_BMIY01000003.1"/>
</dbReference>
<comment type="caution">
    <text evidence="2">The sequence shown here is derived from an EMBL/GenBank/DDBJ whole genome shotgun (WGS) entry which is preliminary data.</text>
</comment>
<name>A0A917GNY6_9GAMM</name>
<dbReference type="EMBL" id="BMIY01000003">
    <property type="protein sequence ID" value="GGG53056.1"/>
    <property type="molecule type" value="Genomic_DNA"/>
</dbReference>
<dbReference type="Proteomes" id="UP000627715">
    <property type="component" value="Unassembled WGS sequence"/>
</dbReference>
<dbReference type="PROSITE" id="PS50983">
    <property type="entry name" value="FE_B12_PBP"/>
    <property type="match status" value="1"/>
</dbReference>
<gene>
    <name evidence="2" type="ORF">GCM10011403_07820</name>
</gene>
<organism evidence="2 3">
    <name type="scientific">Pseudohongiella nitratireducens</name>
    <dbReference type="NCBI Taxonomy" id="1768907"/>
    <lineage>
        <taxon>Bacteria</taxon>
        <taxon>Pseudomonadati</taxon>
        <taxon>Pseudomonadota</taxon>
        <taxon>Gammaproteobacteria</taxon>
        <taxon>Pseudomonadales</taxon>
        <taxon>Pseudohongiellaceae</taxon>
        <taxon>Pseudohongiella</taxon>
    </lineage>
</organism>
<feature type="domain" description="Fe/B12 periplasmic-binding" evidence="1">
    <location>
        <begin position="77"/>
        <end position="364"/>
    </location>
</feature>
<dbReference type="SUPFAM" id="SSF53807">
    <property type="entry name" value="Helical backbone' metal receptor"/>
    <property type="match status" value="1"/>
</dbReference>
<dbReference type="PANTHER" id="PTHR30535">
    <property type="entry name" value="VITAMIN B12-BINDING PROTEIN"/>
    <property type="match status" value="1"/>
</dbReference>
<protein>
    <submittedName>
        <fullName evidence="2">Iron ABC transporter substrate-binding protein</fullName>
    </submittedName>
</protein>
<proteinExistence type="predicted"/>
<evidence type="ECO:0000313" key="2">
    <source>
        <dbReference type="EMBL" id="GGG53056.1"/>
    </source>
</evidence>
<dbReference type="PANTHER" id="PTHR30535:SF34">
    <property type="entry name" value="MOLYBDATE-BINDING PROTEIN MOLA"/>
    <property type="match status" value="1"/>
</dbReference>
<dbReference type="AlphaFoldDB" id="A0A917GNY6"/>
<reference evidence="2" key="1">
    <citation type="journal article" date="2014" name="Int. J. Syst. Evol. Microbiol.">
        <title>Complete genome sequence of Corynebacterium casei LMG S-19264T (=DSM 44701T), isolated from a smear-ripened cheese.</title>
        <authorList>
            <consortium name="US DOE Joint Genome Institute (JGI-PGF)"/>
            <person name="Walter F."/>
            <person name="Albersmeier A."/>
            <person name="Kalinowski J."/>
            <person name="Ruckert C."/>
        </authorList>
    </citation>
    <scope>NUCLEOTIDE SEQUENCE</scope>
    <source>
        <strain evidence="2">CGMCC 1.15425</strain>
    </source>
</reference>
<dbReference type="InterPro" id="IPR002491">
    <property type="entry name" value="ABC_transptr_periplasmic_BD"/>
</dbReference>
<dbReference type="Pfam" id="PF01497">
    <property type="entry name" value="Peripla_BP_2"/>
    <property type="match status" value="1"/>
</dbReference>
<evidence type="ECO:0000259" key="1">
    <source>
        <dbReference type="PROSITE" id="PS50983"/>
    </source>
</evidence>
<dbReference type="InterPro" id="IPR050902">
    <property type="entry name" value="ABC_Transporter_SBP"/>
</dbReference>